<keyword evidence="5" id="KW-0808">Transferase</keyword>
<evidence type="ECO:0000256" key="4">
    <source>
        <dbReference type="ARBA" id="ARBA00022643"/>
    </source>
</evidence>
<dbReference type="AlphaFoldDB" id="A0AAW5KKA0"/>
<evidence type="ECO:0000256" key="2">
    <source>
        <dbReference type="ARBA" id="ARBA00012393"/>
    </source>
</evidence>
<dbReference type="GO" id="GO:0005524">
    <property type="term" value="F:ATP binding"/>
    <property type="evidence" value="ECO:0007669"/>
    <property type="project" value="UniProtKB-KW"/>
</dbReference>
<feature type="non-terminal residue" evidence="12">
    <location>
        <position position="121"/>
    </location>
</feature>
<keyword evidence="8" id="KW-0274">FAD</keyword>
<sequence length="121" mass="13053">RPAVFTFVADGGRKGERALQGQLLTEAAKERLLAGAGVELVRTPHFASVRQMEPEQFVAEVIHLRLRARAVTCGYDFRLGRGGAGDAAALKRLCAPLGIAVEVVPEFRLAGREVSSTRIRA</sequence>
<dbReference type="SUPFAM" id="SSF52374">
    <property type="entry name" value="Nucleotidylyl transferase"/>
    <property type="match status" value="1"/>
</dbReference>
<evidence type="ECO:0000256" key="3">
    <source>
        <dbReference type="ARBA" id="ARBA00022630"/>
    </source>
</evidence>
<feature type="domain" description="FAD synthetase" evidence="11">
    <location>
        <begin position="19"/>
        <end position="118"/>
    </location>
</feature>
<proteinExistence type="predicted"/>
<organism evidence="12 13">
    <name type="scientific">Bittarella massiliensis</name>
    <name type="common">ex Durand et al. 2017</name>
    <dbReference type="NCBI Taxonomy" id="1720313"/>
    <lineage>
        <taxon>Bacteria</taxon>
        <taxon>Bacillati</taxon>
        <taxon>Bacillota</taxon>
        <taxon>Clostridia</taxon>
        <taxon>Eubacteriales</taxon>
        <taxon>Oscillospiraceae</taxon>
        <taxon>Bittarella (ex Durand et al. 2017)</taxon>
    </lineage>
</organism>
<keyword evidence="6" id="KW-0548">Nucleotidyltransferase</keyword>
<evidence type="ECO:0000256" key="7">
    <source>
        <dbReference type="ARBA" id="ARBA00022741"/>
    </source>
</evidence>
<name>A0AAW5KKA0_9FIRM</name>
<evidence type="ECO:0000256" key="1">
    <source>
        <dbReference type="ARBA" id="ARBA00004726"/>
    </source>
</evidence>
<evidence type="ECO:0000313" key="12">
    <source>
        <dbReference type="EMBL" id="MCQ4950675.1"/>
    </source>
</evidence>
<keyword evidence="7" id="KW-0547">Nucleotide-binding</keyword>
<dbReference type="EMBL" id="JANGAB010000121">
    <property type="protein sequence ID" value="MCQ4950675.1"/>
    <property type="molecule type" value="Genomic_DNA"/>
</dbReference>
<evidence type="ECO:0000259" key="11">
    <source>
        <dbReference type="Pfam" id="PF06574"/>
    </source>
</evidence>
<dbReference type="InterPro" id="IPR014729">
    <property type="entry name" value="Rossmann-like_a/b/a_fold"/>
</dbReference>
<keyword evidence="3" id="KW-0285">Flavoprotein</keyword>
<evidence type="ECO:0000256" key="9">
    <source>
        <dbReference type="ARBA" id="ARBA00022840"/>
    </source>
</evidence>
<accession>A0AAW5KKA0</accession>
<evidence type="ECO:0000256" key="5">
    <source>
        <dbReference type="ARBA" id="ARBA00022679"/>
    </source>
</evidence>
<gene>
    <name evidence="12" type="ORF">NE646_13615</name>
</gene>
<dbReference type="InterPro" id="IPR015864">
    <property type="entry name" value="FAD_synthase"/>
</dbReference>
<dbReference type="Pfam" id="PF06574">
    <property type="entry name" value="FAD_syn"/>
    <property type="match status" value="1"/>
</dbReference>
<reference evidence="12" key="1">
    <citation type="submission" date="2022-06" db="EMBL/GenBank/DDBJ databases">
        <title>Isolation of gut microbiota from human fecal samples.</title>
        <authorList>
            <person name="Pamer E.G."/>
            <person name="Barat B."/>
            <person name="Waligurski E."/>
            <person name="Medina S."/>
            <person name="Paddock L."/>
            <person name="Mostad J."/>
        </authorList>
    </citation>
    <scope>NUCLEOTIDE SEQUENCE</scope>
    <source>
        <strain evidence="12">DFI.7.96</strain>
    </source>
</reference>
<keyword evidence="9" id="KW-0067">ATP-binding</keyword>
<evidence type="ECO:0000313" key="13">
    <source>
        <dbReference type="Proteomes" id="UP001205063"/>
    </source>
</evidence>
<dbReference type="EC" id="2.7.7.2" evidence="2"/>
<dbReference type="Proteomes" id="UP001205063">
    <property type="component" value="Unassembled WGS sequence"/>
</dbReference>
<feature type="non-terminal residue" evidence="12">
    <location>
        <position position="1"/>
    </location>
</feature>
<protein>
    <recommendedName>
        <fullName evidence="2">FAD synthase</fullName>
        <ecNumber evidence="2">2.7.7.2</ecNumber>
    </recommendedName>
</protein>
<comment type="catalytic activity">
    <reaction evidence="10">
        <text>FMN + ATP + H(+) = FAD + diphosphate</text>
        <dbReference type="Rhea" id="RHEA:17237"/>
        <dbReference type="ChEBI" id="CHEBI:15378"/>
        <dbReference type="ChEBI" id="CHEBI:30616"/>
        <dbReference type="ChEBI" id="CHEBI:33019"/>
        <dbReference type="ChEBI" id="CHEBI:57692"/>
        <dbReference type="ChEBI" id="CHEBI:58210"/>
        <dbReference type="EC" id="2.7.7.2"/>
    </reaction>
</comment>
<evidence type="ECO:0000256" key="10">
    <source>
        <dbReference type="ARBA" id="ARBA00049494"/>
    </source>
</evidence>
<comment type="pathway">
    <text evidence="1">Cofactor biosynthesis; FAD biosynthesis; FAD from FMN: step 1/1.</text>
</comment>
<comment type="caution">
    <text evidence="12">The sequence shown here is derived from an EMBL/GenBank/DDBJ whole genome shotgun (WGS) entry which is preliminary data.</text>
</comment>
<evidence type="ECO:0000256" key="6">
    <source>
        <dbReference type="ARBA" id="ARBA00022695"/>
    </source>
</evidence>
<dbReference type="GO" id="GO:0003919">
    <property type="term" value="F:FMN adenylyltransferase activity"/>
    <property type="evidence" value="ECO:0007669"/>
    <property type="project" value="UniProtKB-EC"/>
</dbReference>
<dbReference type="Gene3D" id="3.40.50.620">
    <property type="entry name" value="HUPs"/>
    <property type="match status" value="1"/>
</dbReference>
<dbReference type="GO" id="GO:0009231">
    <property type="term" value="P:riboflavin biosynthetic process"/>
    <property type="evidence" value="ECO:0007669"/>
    <property type="project" value="InterPro"/>
</dbReference>
<evidence type="ECO:0000256" key="8">
    <source>
        <dbReference type="ARBA" id="ARBA00022827"/>
    </source>
</evidence>
<keyword evidence="4" id="KW-0288">FMN</keyword>